<evidence type="ECO:0000256" key="3">
    <source>
        <dbReference type="ARBA" id="ARBA00022989"/>
    </source>
</evidence>
<dbReference type="EMBL" id="AP028654">
    <property type="protein sequence ID" value="BEP28447.1"/>
    <property type="molecule type" value="Genomic_DNA"/>
</dbReference>
<evidence type="ECO:0000256" key="1">
    <source>
        <dbReference type="ARBA" id="ARBA00004141"/>
    </source>
</evidence>
<evidence type="ECO:0000256" key="5">
    <source>
        <dbReference type="SAM" id="Phobius"/>
    </source>
</evidence>
<protein>
    <submittedName>
        <fullName evidence="6">Respiratory chain complex I subunit 1 family protein</fullName>
    </submittedName>
</protein>
<feature type="transmembrane region" description="Helical" evidence="5">
    <location>
        <begin position="252"/>
        <end position="279"/>
    </location>
</feature>
<dbReference type="InterPro" id="IPR052561">
    <property type="entry name" value="ComplexI_Subunit1"/>
</dbReference>
<comment type="subcellular location">
    <subcellularLocation>
        <location evidence="1">Membrane</location>
        <topology evidence="1">Multi-pass membrane protein</topology>
    </subcellularLocation>
</comment>
<feature type="transmembrane region" description="Helical" evidence="5">
    <location>
        <begin position="291"/>
        <end position="308"/>
    </location>
</feature>
<feature type="transmembrane region" description="Helical" evidence="5">
    <location>
        <begin position="227"/>
        <end position="246"/>
    </location>
</feature>
<evidence type="ECO:0000313" key="6">
    <source>
        <dbReference type="EMBL" id="BEP28447.1"/>
    </source>
</evidence>
<proteinExistence type="predicted"/>
<dbReference type="GO" id="GO:0005886">
    <property type="term" value="C:plasma membrane"/>
    <property type="evidence" value="ECO:0007669"/>
    <property type="project" value="TreeGrafter"/>
</dbReference>
<dbReference type="RefSeq" id="WP_338536766.1">
    <property type="nucleotide sequence ID" value="NZ_AP028654.1"/>
</dbReference>
<feature type="transmembrane region" description="Helical" evidence="5">
    <location>
        <begin position="170"/>
        <end position="187"/>
    </location>
</feature>
<feature type="transmembrane region" description="Helical" evidence="5">
    <location>
        <begin position="93"/>
        <end position="110"/>
    </location>
</feature>
<feature type="transmembrane region" description="Helical" evidence="5">
    <location>
        <begin position="131"/>
        <end position="150"/>
    </location>
</feature>
<dbReference type="Proteomes" id="UP001321786">
    <property type="component" value="Chromosome"/>
</dbReference>
<dbReference type="AlphaFoldDB" id="A0AAU9E740"/>
<reference evidence="6 7" key="1">
    <citation type="submission" date="2023-08" db="EMBL/GenBank/DDBJ databases">
        <title>Helicovermis profunda gen. nov., sp. nov., a novel mesophilic, fermentative bacterium within the Bacillota from a deep-sea hydrothermal vent chimney.</title>
        <authorList>
            <person name="Miyazaki U."/>
            <person name="Mizutani D."/>
            <person name="Hashimoto Y."/>
            <person name="Tame A."/>
            <person name="Sawayama S."/>
            <person name="Miyazaki J."/>
            <person name="Takai K."/>
            <person name="Nakagawa S."/>
        </authorList>
    </citation>
    <scope>NUCLEOTIDE SEQUENCE [LARGE SCALE GENOMIC DNA]</scope>
    <source>
        <strain evidence="6 7">S502</strain>
    </source>
</reference>
<gene>
    <name evidence="6" type="ORF">HLPR_07780</name>
</gene>
<evidence type="ECO:0000256" key="2">
    <source>
        <dbReference type="ARBA" id="ARBA00022692"/>
    </source>
</evidence>
<keyword evidence="7" id="KW-1185">Reference proteome</keyword>
<dbReference type="KEGG" id="hprf:HLPR_07780"/>
<dbReference type="Pfam" id="PF00146">
    <property type="entry name" value="NADHdh"/>
    <property type="match status" value="1"/>
</dbReference>
<name>A0AAU9E740_9FIRM</name>
<keyword evidence="2 5" id="KW-0812">Transmembrane</keyword>
<keyword evidence="3 5" id="KW-1133">Transmembrane helix</keyword>
<keyword evidence="4 5" id="KW-0472">Membrane</keyword>
<dbReference type="InterPro" id="IPR001694">
    <property type="entry name" value="NADH_UbQ_OxRdtase_su1/FPO"/>
</dbReference>
<feature type="transmembrane region" description="Helical" evidence="5">
    <location>
        <begin position="63"/>
        <end position="87"/>
    </location>
</feature>
<sequence>MSYNIFLAVSSIILIFLAPLFSGVLKKIKAFLRGYQGLSIFQVYYDIYKLFNKDTLRSSKSSFITIIAPIVSLSAAITSAFMIPIFYTNSSNILGNMIIIIFLLGIIKFFNTLLGLDSSSTFGGMGSSRELFLSMLVEPVVFLVIMFLYFQKGTFNIFQISNSSINENMFTTSNILAFVAFFIVVLVENARLPVDNPETHLELTMIHEAMVLDVSGKDLAYIELASMIKFSVLLTMLINIFIPFGLTNIISIASLCISIGMYLVKVIIVISIISFIEILIAKSRLFRAPDLIAVSFSLIIAAISLSYFI</sequence>
<feature type="transmembrane region" description="Helical" evidence="5">
    <location>
        <begin position="6"/>
        <end position="25"/>
    </location>
</feature>
<dbReference type="PANTHER" id="PTHR43359">
    <property type="entry name" value="FORMATE HYDROGENLYASE SUBUNIT 4"/>
    <property type="match status" value="1"/>
</dbReference>
<organism evidence="6 7">
    <name type="scientific">Helicovermis profundi</name>
    <dbReference type="NCBI Taxonomy" id="3065157"/>
    <lineage>
        <taxon>Bacteria</taxon>
        <taxon>Bacillati</taxon>
        <taxon>Bacillota</taxon>
        <taxon>Clostridia</taxon>
        <taxon>Helicovermis</taxon>
    </lineage>
</organism>
<evidence type="ECO:0000256" key="4">
    <source>
        <dbReference type="ARBA" id="ARBA00023136"/>
    </source>
</evidence>
<evidence type="ECO:0000313" key="7">
    <source>
        <dbReference type="Proteomes" id="UP001321786"/>
    </source>
</evidence>
<dbReference type="PANTHER" id="PTHR43359:SF1">
    <property type="entry name" value="FORMATE HYDROGENLYASE SUBUNIT 4-RELATED"/>
    <property type="match status" value="1"/>
</dbReference>
<accession>A0AAU9E740</accession>